<comment type="caution">
    <text evidence="1">The sequence shown here is derived from an EMBL/GenBank/DDBJ whole genome shotgun (WGS) entry which is preliminary data.</text>
</comment>
<accession>A0A317Q7C8</accession>
<dbReference type="Proteomes" id="UP000246964">
    <property type="component" value="Unassembled WGS sequence"/>
</dbReference>
<dbReference type="InterPro" id="IPR059206">
    <property type="entry name" value="Sll1717-like"/>
</dbReference>
<reference evidence="1 2" key="1">
    <citation type="submission" date="2018-05" db="EMBL/GenBank/DDBJ databases">
        <title>Freshwater and sediment microbial communities from various areas in North America, analyzing microbe dynamics in response to fracking.</title>
        <authorList>
            <person name="Lamendella R."/>
        </authorList>
    </citation>
    <scope>NUCLEOTIDE SEQUENCE [LARGE SCALE GENOMIC DNA]</scope>
    <source>
        <strain evidence="1 2">125B1</strain>
    </source>
</reference>
<name>A0A317Q7C8_9GAMM</name>
<dbReference type="AlphaFoldDB" id="A0A317Q7C8"/>
<dbReference type="OrthoDB" id="9179688at2"/>
<keyword evidence="2" id="KW-1185">Reference proteome</keyword>
<proteinExistence type="predicted"/>
<dbReference type="EMBL" id="QGTT01000008">
    <property type="protein sequence ID" value="PWW12169.1"/>
    <property type="molecule type" value="Genomic_DNA"/>
</dbReference>
<sequence length="526" mass="62446">MKNIESLDFGFADAQNYKMRENKNLFNRVFIKNEYLESLCEPNVSFLIGEKGTGKTAYAVYMSNGNYRNNRSEIKYIRETEYRKFITLKEEKHLQLSDYTNVWKVIIYLLLCQKIDDTEGDSFSFANFRKFKAIKETINEYYYSAFSPEIIQALEFVQNSKLAAELLSKHAKAKGEQSETFTFTESRFQANLFYIQKKFEDAIKQIRLDSNYLLFIDGIDIRPSGIPYEEYLECVKGLANAVWEVNTDFFPSIKGGKGRCRVVLLIRPDIFESVGLQNQNAKIRDNSVFLDWKTDYKSHRTSKIFEVSDHLLRVQQNGNEKILGEIWDHYFPWDSPNVFDSYNCPTSFINFMRWSYYRPRDIVTLLTLIKEHAKDKSKDSFTLDDFEARDFQRAYSNYLLGEIKDQLSFYYQVEDYDTFLKFFEFLKGKDKFTYDQYCCAYDEMVDYLKSVDRSTPQFMHSRNEFLQFLYDLNVICYLERPKEGKALIHWCFKERNYSNISPKVKTELEYQVFYGLAKALNLGRQY</sequence>
<evidence type="ECO:0000313" key="1">
    <source>
        <dbReference type="EMBL" id="PWW12169.1"/>
    </source>
</evidence>
<dbReference type="NCBIfam" id="NF047389">
    <property type="entry name" value="ATPase_Sll1717"/>
    <property type="match status" value="1"/>
</dbReference>
<protein>
    <recommendedName>
        <fullName evidence="3">FunZ protein</fullName>
    </recommendedName>
</protein>
<gene>
    <name evidence="1" type="ORF">DET45_1081</name>
</gene>
<evidence type="ECO:0008006" key="3">
    <source>
        <dbReference type="Google" id="ProtNLM"/>
    </source>
</evidence>
<evidence type="ECO:0000313" key="2">
    <source>
        <dbReference type="Proteomes" id="UP000246964"/>
    </source>
</evidence>
<organism evidence="1 2">
    <name type="scientific">Pseudidiomarina maritima</name>
    <dbReference type="NCBI Taxonomy" id="519453"/>
    <lineage>
        <taxon>Bacteria</taxon>
        <taxon>Pseudomonadati</taxon>
        <taxon>Pseudomonadota</taxon>
        <taxon>Gammaproteobacteria</taxon>
        <taxon>Alteromonadales</taxon>
        <taxon>Idiomarinaceae</taxon>
        <taxon>Pseudidiomarina</taxon>
    </lineage>
</organism>